<dbReference type="Proteomes" id="UP000193922">
    <property type="component" value="Unassembled WGS sequence"/>
</dbReference>
<gene>
    <name evidence="1" type="ORF">DL89DRAFT_268149</name>
</gene>
<name>A0A1Y1W725_9FUNG</name>
<dbReference type="EMBL" id="MCFD01000008">
    <property type="protein sequence ID" value="ORX69128.1"/>
    <property type="molecule type" value="Genomic_DNA"/>
</dbReference>
<evidence type="ECO:0000313" key="1">
    <source>
        <dbReference type="EMBL" id="ORX69128.1"/>
    </source>
</evidence>
<dbReference type="AlphaFoldDB" id="A0A1Y1W725"/>
<keyword evidence="2" id="KW-1185">Reference proteome</keyword>
<dbReference type="RefSeq" id="XP_040742860.1">
    <property type="nucleotide sequence ID" value="XM_040887812.1"/>
</dbReference>
<evidence type="ECO:0000313" key="2">
    <source>
        <dbReference type="Proteomes" id="UP000193922"/>
    </source>
</evidence>
<protein>
    <submittedName>
        <fullName evidence="1">Uncharacterized protein</fullName>
    </submittedName>
</protein>
<reference evidence="1 2" key="1">
    <citation type="submission" date="2016-07" db="EMBL/GenBank/DDBJ databases">
        <title>Pervasive Adenine N6-methylation of Active Genes in Fungi.</title>
        <authorList>
            <consortium name="DOE Joint Genome Institute"/>
            <person name="Mondo S.J."/>
            <person name="Dannebaum R.O."/>
            <person name="Kuo R.C."/>
            <person name="Labutti K."/>
            <person name="Haridas S."/>
            <person name="Kuo A."/>
            <person name="Salamov A."/>
            <person name="Ahrendt S.R."/>
            <person name="Lipzen A."/>
            <person name="Sullivan W."/>
            <person name="Andreopoulos W.B."/>
            <person name="Clum A."/>
            <person name="Lindquist E."/>
            <person name="Daum C."/>
            <person name="Ramamoorthy G.K."/>
            <person name="Gryganskyi A."/>
            <person name="Culley D."/>
            <person name="Magnuson J.K."/>
            <person name="James T.Y."/>
            <person name="O'Malley M.A."/>
            <person name="Stajich J.E."/>
            <person name="Spatafora J.W."/>
            <person name="Visel A."/>
            <person name="Grigoriev I.V."/>
        </authorList>
    </citation>
    <scope>NUCLEOTIDE SEQUENCE [LARGE SCALE GENOMIC DNA]</scope>
    <source>
        <strain evidence="1 2">ATCC 12442</strain>
    </source>
</reference>
<comment type="caution">
    <text evidence="1">The sequence shown here is derived from an EMBL/GenBank/DDBJ whole genome shotgun (WGS) entry which is preliminary data.</text>
</comment>
<organism evidence="1 2">
    <name type="scientific">Linderina pennispora</name>
    <dbReference type="NCBI Taxonomy" id="61395"/>
    <lineage>
        <taxon>Eukaryota</taxon>
        <taxon>Fungi</taxon>
        <taxon>Fungi incertae sedis</taxon>
        <taxon>Zoopagomycota</taxon>
        <taxon>Kickxellomycotina</taxon>
        <taxon>Kickxellomycetes</taxon>
        <taxon>Kickxellales</taxon>
        <taxon>Kickxellaceae</taxon>
        <taxon>Linderina</taxon>
    </lineage>
</organism>
<proteinExistence type="predicted"/>
<dbReference type="GeneID" id="63804460"/>
<accession>A0A1Y1W725</accession>
<sequence>MYALSNPKSGNGLCTFRNHVRYDFLCPYCFQPQHSDAEVTAHMAVCQHNVENYLRNQR</sequence>